<dbReference type="PANTHER" id="PTHR30634:SF7">
    <property type="entry name" value="VWA DOMAIN-CONTAINING PROTEIN"/>
    <property type="match status" value="1"/>
</dbReference>
<keyword evidence="3" id="KW-1185">Reference proteome</keyword>
<feature type="region of interest" description="Disordered" evidence="1">
    <location>
        <begin position="790"/>
        <end position="862"/>
    </location>
</feature>
<dbReference type="RefSeq" id="WP_392820282.1">
    <property type="nucleotide sequence ID" value="NZ_JBICYV010000014.1"/>
</dbReference>
<dbReference type="InterPro" id="IPR043737">
    <property type="entry name" value="DUF5682"/>
</dbReference>
<proteinExistence type="predicted"/>
<organism evidence="2 3">
    <name type="scientific">Streptomyces cinerochromogenes</name>
    <dbReference type="NCBI Taxonomy" id="66422"/>
    <lineage>
        <taxon>Bacteria</taxon>
        <taxon>Bacillati</taxon>
        <taxon>Actinomycetota</taxon>
        <taxon>Actinomycetes</taxon>
        <taxon>Kitasatosporales</taxon>
        <taxon>Streptomycetaceae</taxon>
        <taxon>Streptomyces</taxon>
    </lineage>
</organism>
<accession>A0ABW7BB13</accession>
<dbReference type="InterPro" id="IPR050458">
    <property type="entry name" value="LolB"/>
</dbReference>
<feature type="compositionally biased region" description="Low complexity" evidence="1">
    <location>
        <begin position="10"/>
        <end position="21"/>
    </location>
</feature>
<feature type="compositionally biased region" description="Low complexity" evidence="1">
    <location>
        <begin position="834"/>
        <end position="845"/>
    </location>
</feature>
<protein>
    <submittedName>
        <fullName evidence="2">DUF5682 family protein</fullName>
    </submittedName>
</protein>
<comment type="caution">
    <text evidence="2">The sequence shown here is derived from an EMBL/GenBank/DDBJ whole genome shotgun (WGS) entry which is preliminary data.</text>
</comment>
<gene>
    <name evidence="2" type="ORF">ACGFZB_27235</name>
</gene>
<sequence>MPAAARDRPPAQASPAPTTSPVFLGVRHHSPACARLVAHAIRTLRPAFVLVEGPADMNDRMDELLLGHTLPVAVFSHYRDDQRVATSWTPLCDYSPEWIALREGRASGADVRFVDLPAWHPAVAGDTDRYANRYADAEARYEQATRRLCERFAVDSVDALWDGLFEVAEPGSDPEELRARLDAYFELVRGDAAADAADRAREEYMASWVRAALARAGDRPVLVVTGGFHQPALRALCASAGSAGAAADWPAVPEPPHGALGGSFLVPYSFRQLDAFAGYQSGMPSPGYYQHLWETGPEAAGQELLRAVTERLRARRIPLSTAALIAARSLSQGLARLRGHPYETRVDVLDGLAGALISDDLDRPLPWSTRGVLGAGTHPVVVEMVAACTGEAVGRLHPDTPLPPLVHDVTARLAHLGLAGADTPVTLDLTKEGDLSRSRALHRLRVLGIPGFTRLSGPADGADPVFTEVWEPRPAAAGREAALIEAGAYGARLDEAAAALLGERVRAAGPDAGALAGLLFDTVLCGSGPLRTDLLTALAAQAGRLGDLGPLGEILSVALGLWRHDRVFGTAREPLLGTVVGSAVDRVFWLAEGVHGGSSVDLAALRALVAARDALRHAPGLLPVTPEAAAGAAARISRDPRAPAALRGAAFGLRWALGVPDDPGPMVQALAATAVDSLGDWLTGLFAVAREEVGHGTEAEGPSLIDLVDGIVSGLPEADFLIGLPALRQAFAFFPPRERQRIAERLLRRRGLRGSARSLLRTPADPLLLARARALEENVTRLLTHHGLATAPVTPSAAPVTPSTEPVAPSAEPGTPGPAPVAPAAKLGIPEPAPVTSAAAPVTPELAPVNRAVPAVGPEASQ</sequence>
<evidence type="ECO:0000313" key="2">
    <source>
        <dbReference type="EMBL" id="MFG3014050.1"/>
    </source>
</evidence>
<feature type="compositionally biased region" description="Low complexity" evidence="1">
    <location>
        <begin position="790"/>
        <end position="804"/>
    </location>
</feature>
<evidence type="ECO:0000256" key="1">
    <source>
        <dbReference type="SAM" id="MobiDB-lite"/>
    </source>
</evidence>
<dbReference type="Pfam" id="PF18934">
    <property type="entry name" value="DUF5682"/>
    <property type="match status" value="1"/>
</dbReference>
<dbReference type="PANTHER" id="PTHR30634">
    <property type="entry name" value="OUTER MEMBRANE LOLAB LIPOPROTEIN INSERTION APPARATUS"/>
    <property type="match status" value="1"/>
</dbReference>
<name>A0ABW7BB13_9ACTN</name>
<reference evidence="2 3" key="1">
    <citation type="submission" date="2024-10" db="EMBL/GenBank/DDBJ databases">
        <title>The Natural Products Discovery Center: Release of the First 8490 Sequenced Strains for Exploring Actinobacteria Biosynthetic Diversity.</title>
        <authorList>
            <person name="Kalkreuter E."/>
            <person name="Kautsar S.A."/>
            <person name="Yang D."/>
            <person name="Bader C.D."/>
            <person name="Teijaro C.N."/>
            <person name="Fluegel L."/>
            <person name="Davis C.M."/>
            <person name="Simpson J.R."/>
            <person name="Lauterbach L."/>
            <person name="Steele A.D."/>
            <person name="Gui C."/>
            <person name="Meng S."/>
            <person name="Li G."/>
            <person name="Viehrig K."/>
            <person name="Ye F."/>
            <person name="Su P."/>
            <person name="Kiefer A.F."/>
            <person name="Nichols A."/>
            <person name="Cepeda A.J."/>
            <person name="Yan W."/>
            <person name="Fan B."/>
            <person name="Jiang Y."/>
            <person name="Adhikari A."/>
            <person name="Zheng C.-J."/>
            <person name="Schuster L."/>
            <person name="Cowan T.M."/>
            <person name="Smanski M.J."/>
            <person name="Chevrette M.G."/>
            <person name="De Carvalho L.P.S."/>
            <person name="Shen B."/>
        </authorList>
    </citation>
    <scope>NUCLEOTIDE SEQUENCE [LARGE SCALE GENOMIC DNA]</scope>
    <source>
        <strain evidence="2 3">NPDC048320</strain>
    </source>
</reference>
<feature type="region of interest" description="Disordered" evidence="1">
    <location>
        <begin position="1"/>
        <end position="21"/>
    </location>
</feature>
<evidence type="ECO:0000313" key="3">
    <source>
        <dbReference type="Proteomes" id="UP001604267"/>
    </source>
</evidence>
<dbReference type="EMBL" id="JBICYV010000014">
    <property type="protein sequence ID" value="MFG3014050.1"/>
    <property type="molecule type" value="Genomic_DNA"/>
</dbReference>
<dbReference type="Proteomes" id="UP001604267">
    <property type="component" value="Unassembled WGS sequence"/>
</dbReference>